<accession>X1UK20</accession>
<dbReference type="AlphaFoldDB" id="X1UK20"/>
<reference evidence="1" key="1">
    <citation type="journal article" date="2014" name="Front. Microbiol.">
        <title>High frequency of phylogenetically diverse reductive dehalogenase-homologous genes in deep subseafloor sedimentary metagenomes.</title>
        <authorList>
            <person name="Kawai M."/>
            <person name="Futagami T."/>
            <person name="Toyoda A."/>
            <person name="Takaki Y."/>
            <person name="Nishi S."/>
            <person name="Hori S."/>
            <person name="Arai W."/>
            <person name="Tsubouchi T."/>
            <person name="Morono Y."/>
            <person name="Uchiyama I."/>
            <person name="Ito T."/>
            <person name="Fujiyama A."/>
            <person name="Inagaki F."/>
            <person name="Takami H."/>
        </authorList>
    </citation>
    <scope>NUCLEOTIDE SEQUENCE</scope>
    <source>
        <strain evidence="1">Expedition CK06-06</strain>
    </source>
</reference>
<evidence type="ECO:0000313" key="1">
    <source>
        <dbReference type="EMBL" id="GAJ00246.1"/>
    </source>
</evidence>
<protein>
    <recommendedName>
        <fullName evidence="2">FAD/NAD(P)-binding domain-containing protein</fullName>
    </recommendedName>
</protein>
<organism evidence="1">
    <name type="scientific">marine sediment metagenome</name>
    <dbReference type="NCBI Taxonomy" id="412755"/>
    <lineage>
        <taxon>unclassified sequences</taxon>
        <taxon>metagenomes</taxon>
        <taxon>ecological metagenomes</taxon>
    </lineage>
</organism>
<comment type="caution">
    <text evidence="1">The sequence shown here is derived from an EMBL/GenBank/DDBJ whole genome shotgun (WGS) entry which is preliminary data.</text>
</comment>
<proteinExistence type="predicted"/>
<sequence>MKTAIVGNGVGGGYLYRLLKQRFPEDEIEVFGKKNGTSCLIRPCGWLINYPLFLKLGEEANIDFDRYVMKRFNRMILQSKEIPSDVASIDKPLLIQELFKGVKVKYSKPDISQYDRVIDATGKRVLLPKRDKSLLVKIKQARCEGSVREFPEGIVDNFHGLGYLIPLGNNTTHIGYGSIKDNNSKEI</sequence>
<dbReference type="SUPFAM" id="SSF51905">
    <property type="entry name" value="FAD/NAD(P)-binding domain"/>
    <property type="match status" value="1"/>
</dbReference>
<name>X1UK20_9ZZZZ</name>
<evidence type="ECO:0008006" key="2">
    <source>
        <dbReference type="Google" id="ProtNLM"/>
    </source>
</evidence>
<gene>
    <name evidence="1" type="ORF">S12H4_35639</name>
</gene>
<feature type="non-terminal residue" evidence="1">
    <location>
        <position position="187"/>
    </location>
</feature>
<dbReference type="InterPro" id="IPR036188">
    <property type="entry name" value="FAD/NAD-bd_sf"/>
</dbReference>
<dbReference type="EMBL" id="BARW01021180">
    <property type="protein sequence ID" value="GAJ00246.1"/>
    <property type="molecule type" value="Genomic_DNA"/>
</dbReference>